<protein>
    <submittedName>
        <fullName evidence="3">SGNH/GDSL hydrolase family protein</fullName>
    </submittedName>
</protein>
<dbReference type="Pfam" id="PF00657">
    <property type="entry name" value="Lipase_GDSL"/>
    <property type="match status" value="1"/>
</dbReference>
<dbReference type="PANTHER" id="PTHR45648:SF22">
    <property type="entry name" value="GDSL LIPASE_ACYLHYDROLASE FAMILY PROTEIN (AFU_ORTHOLOGUE AFUA_4G14700)"/>
    <property type="match status" value="1"/>
</dbReference>
<dbReference type="GO" id="GO:0016788">
    <property type="term" value="F:hydrolase activity, acting on ester bonds"/>
    <property type="evidence" value="ECO:0007669"/>
    <property type="project" value="InterPro"/>
</dbReference>
<dbReference type="CDD" id="cd01846">
    <property type="entry name" value="fatty_acyltransferase_like"/>
    <property type="match status" value="1"/>
</dbReference>
<evidence type="ECO:0000313" key="4">
    <source>
        <dbReference type="Proteomes" id="UP001204953"/>
    </source>
</evidence>
<keyword evidence="4" id="KW-1185">Reference proteome</keyword>
<dbReference type="SUPFAM" id="SSF52266">
    <property type="entry name" value="SGNH hydrolase"/>
    <property type="match status" value="1"/>
</dbReference>
<keyword evidence="1 3" id="KW-0378">Hydrolase</keyword>
<comment type="caution">
    <text evidence="3">The sequence shown here is derived from an EMBL/GenBank/DDBJ whole genome shotgun (WGS) entry which is preliminary data.</text>
</comment>
<dbReference type="AlphaFoldDB" id="A0AAE3GU74"/>
<dbReference type="PANTHER" id="PTHR45648">
    <property type="entry name" value="GDSL LIPASE/ACYLHYDROLASE FAMILY PROTEIN (AFU_ORTHOLOGUE AFUA_4G14700)"/>
    <property type="match status" value="1"/>
</dbReference>
<keyword evidence="2" id="KW-0732">Signal</keyword>
<evidence type="ECO:0000256" key="2">
    <source>
        <dbReference type="SAM" id="SignalP"/>
    </source>
</evidence>
<accession>A0AAE3GU74</accession>
<sequence>MGKPTFAAGFFLFYFMLPLKTMAANFTSMYVFGDSLSDPGNVSNVTGGLVPQSPPYFNGRFSNGPNWIDYLGQNLGLNPVPVTTLPFLSPSQGINFAFGGATTKNTNTIPIPGLPGLEQEINTFKGLVPIADANGLYVVYAGANDYLGGGETNPANPVSNLSQAITSLFNIGARNFLVPNLPELGNLPLGLSLGSAASNGLNLLTAGHNIGLSNALDGLNKSLSGINIIPVDVNSLVKDAINGKLGFTNVTDSCLTNFDIQNPPDFDFNICDNPDKYLFWDNLHPTTAANRLVADVALKAIEDNHKSVPEPSQDWGIFAVAALGAGSMLKRKLQNSRYKKIA</sequence>
<dbReference type="InterPro" id="IPR036514">
    <property type="entry name" value="SGNH_hydro_sf"/>
</dbReference>
<reference evidence="3" key="1">
    <citation type="submission" date="2022-06" db="EMBL/GenBank/DDBJ databases">
        <title>New cyanobacteria of genus Symplocastrum in benthos of Lake Baikal.</title>
        <authorList>
            <person name="Sorokovikova E."/>
            <person name="Tikhonova I."/>
            <person name="Krasnopeev A."/>
            <person name="Evseev P."/>
            <person name="Gladkikh A."/>
            <person name="Belykh O."/>
        </authorList>
    </citation>
    <scope>NUCLEOTIDE SEQUENCE</scope>
    <source>
        <strain evidence="3">BBK-W-15</strain>
    </source>
</reference>
<name>A0AAE3GU74_9CYAN</name>
<evidence type="ECO:0000313" key="3">
    <source>
        <dbReference type="EMBL" id="MCP2729843.1"/>
    </source>
</evidence>
<dbReference type="Gene3D" id="3.40.50.1110">
    <property type="entry name" value="SGNH hydrolase"/>
    <property type="match status" value="1"/>
</dbReference>
<evidence type="ECO:0000256" key="1">
    <source>
        <dbReference type="ARBA" id="ARBA00022801"/>
    </source>
</evidence>
<feature type="chain" id="PRO_5042003591" evidence="2">
    <location>
        <begin position="24"/>
        <end position="342"/>
    </location>
</feature>
<dbReference type="InterPro" id="IPR051058">
    <property type="entry name" value="GDSL_Est/Lipase"/>
</dbReference>
<dbReference type="InterPro" id="IPR001087">
    <property type="entry name" value="GDSL"/>
</dbReference>
<gene>
    <name evidence="3" type="ORF">NJ959_15515</name>
</gene>
<proteinExistence type="predicted"/>
<dbReference type="Proteomes" id="UP001204953">
    <property type="component" value="Unassembled WGS sequence"/>
</dbReference>
<organism evidence="3 4">
    <name type="scientific">Limnofasciculus baicalensis BBK-W-15</name>
    <dbReference type="NCBI Taxonomy" id="2699891"/>
    <lineage>
        <taxon>Bacteria</taxon>
        <taxon>Bacillati</taxon>
        <taxon>Cyanobacteriota</taxon>
        <taxon>Cyanophyceae</taxon>
        <taxon>Coleofasciculales</taxon>
        <taxon>Coleofasciculaceae</taxon>
        <taxon>Limnofasciculus</taxon>
        <taxon>Limnofasciculus baicalensis</taxon>
    </lineage>
</organism>
<dbReference type="EMBL" id="JAMZMM010000146">
    <property type="protein sequence ID" value="MCP2729843.1"/>
    <property type="molecule type" value="Genomic_DNA"/>
</dbReference>
<feature type="signal peptide" evidence="2">
    <location>
        <begin position="1"/>
        <end position="23"/>
    </location>
</feature>
<dbReference type="RefSeq" id="WP_254012617.1">
    <property type="nucleotide sequence ID" value="NZ_JAMZMM010000146.1"/>
</dbReference>